<comment type="caution">
    <text evidence="1">The sequence shown here is derived from an EMBL/GenBank/DDBJ whole genome shotgun (WGS) entry which is preliminary data.</text>
</comment>
<organism evidence="1 2">
    <name type="scientific">Trifolium medium</name>
    <dbReference type="NCBI Taxonomy" id="97028"/>
    <lineage>
        <taxon>Eukaryota</taxon>
        <taxon>Viridiplantae</taxon>
        <taxon>Streptophyta</taxon>
        <taxon>Embryophyta</taxon>
        <taxon>Tracheophyta</taxon>
        <taxon>Spermatophyta</taxon>
        <taxon>Magnoliopsida</taxon>
        <taxon>eudicotyledons</taxon>
        <taxon>Gunneridae</taxon>
        <taxon>Pentapetalae</taxon>
        <taxon>rosids</taxon>
        <taxon>fabids</taxon>
        <taxon>Fabales</taxon>
        <taxon>Fabaceae</taxon>
        <taxon>Papilionoideae</taxon>
        <taxon>50 kb inversion clade</taxon>
        <taxon>NPAAA clade</taxon>
        <taxon>Hologalegina</taxon>
        <taxon>IRL clade</taxon>
        <taxon>Trifolieae</taxon>
        <taxon>Trifolium</taxon>
    </lineage>
</organism>
<evidence type="ECO:0000313" key="1">
    <source>
        <dbReference type="EMBL" id="MCI41881.1"/>
    </source>
</evidence>
<name>A0A392RZ27_9FABA</name>
<protein>
    <submittedName>
        <fullName evidence="1">Uncharacterized protein</fullName>
    </submittedName>
</protein>
<dbReference type="Proteomes" id="UP000265520">
    <property type="component" value="Unassembled WGS sequence"/>
</dbReference>
<proteinExistence type="predicted"/>
<dbReference type="EMBL" id="LXQA010297501">
    <property type="protein sequence ID" value="MCI41881.1"/>
    <property type="molecule type" value="Genomic_DNA"/>
</dbReference>
<dbReference type="AlphaFoldDB" id="A0A392RZ27"/>
<keyword evidence="2" id="KW-1185">Reference proteome</keyword>
<accession>A0A392RZ27</accession>
<evidence type="ECO:0000313" key="2">
    <source>
        <dbReference type="Proteomes" id="UP000265520"/>
    </source>
</evidence>
<reference evidence="1 2" key="1">
    <citation type="journal article" date="2018" name="Front. Plant Sci.">
        <title>Red Clover (Trifolium pratense) and Zigzag Clover (T. medium) - A Picture of Genomic Similarities and Differences.</title>
        <authorList>
            <person name="Dluhosova J."/>
            <person name="Istvanek J."/>
            <person name="Nedelnik J."/>
            <person name="Repkova J."/>
        </authorList>
    </citation>
    <scope>NUCLEOTIDE SEQUENCE [LARGE SCALE GENOMIC DNA]</scope>
    <source>
        <strain evidence="2">cv. 10/8</strain>
        <tissue evidence="1">Leaf</tissue>
    </source>
</reference>
<sequence length="60" mass="6859">VNDPPPPPPPPTPPPFNSKDFVIQKGYWLNGEKNYFQWSKLIRQTLKGCDMIDHLEGDPP</sequence>
<feature type="non-terminal residue" evidence="1">
    <location>
        <position position="1"/>
    </location>
</feature>